<dbReference type="Pfam" id="PF14753">
    <property type="entry name" value="FAM221"/>
    <property type="match status" value="1"/>
</dbReference>
<protein>
    <recommendedName>
        <fullName evidence="2">Protein FAM221A</fullName>
    </recommendedName>
</protein>
<feature type="compositionally biased region" description="Polar residues" evidence="3">
    <location>
        <begin position="138"/>
        <end position="155"/>
    </location>
</feature>
<dbReference type="EMBL" id="VJMH01005190">
    <property type="protein sequence ID" value="KAF0699236.1"/>
    <property type="molecule type" value="Genomic_DNA"/>
</dbReference>
<evidence type="ECO:0000313" key="6">
    <source>
        <dbReference type="Proteomes" id="UP000332933"/>
    </source>
</evidence>
<feature type="region of interest" description="Disordered" evidence="3">
    <location>
        <begin position="188"/>
        <end position="228"/>
    </location>
</feature>
<feature type="region of interest" description="Disordered" evidence="3">
    <location>
        <begin position="44"/>
        <end position="111"/>
    </location>
</feature>
<organism evidence="5 6">
    <name type="scientific">Aphanomyces stellatus</name>
    <dbReference type="NCBI Taxonomy" id="120398"/>
    <lineage>
        <taxon>Eukaryota</taxon>
        <taxon>Sar</taxon>
        <taxon>Stramenopiles</taxon>
        <taxon>Oomycota</taxon>
        <taxon>Saprolegniomycetes</taxon>
        <taxon>Saprolegniales</taxon>
        <taxon>Verrucalvaceae</taxon>
        <taxon>Aphanomyces</taxon>
    </lineage>
</organism>
<dbReference type="PANTHER" id="PTHR31214">
    <property type="entry name" value="PROTEIN FAM221A-RELATED"/>
    <property type="match status" value="1"/>
</dbReference>
<dbReference type="Proteomes" id="UP000332933">
    <property type="component" value="Unassembled WGS sequence"/>
</dbReference>
<feature type="region of interest" description="Disordered" evidence="3">
    <location>
        <begin position="138"/>
        <end position="175"/>
    </location>
</feature>
<dbReference type="InterPro" id="IPR026755">
    <property type="entry name" value="Fam221a/b"/>
</dbReference>
<evidence type="ECO:0000256" key="3">
    <source>
        <dbReference type="SAM" id="MobiDB-lite"/>
    </source>
</evidence>
<dbReference type="EMBL" id="CAADRA010005211">
    <property type="protein sequence ID" value="VFT87077.1"/>
    <property type="molecule type" value="Genomic_DNA"/>
</dbReference>
<reference evidence="5 6" key="1">
    <citation type="submission" date="2019-03" db="EMBL/GenBank/DDBJ databases">
        <authorList>
            <person name="Gaulin E."/>
            <person name="Dumas B."/>
        </authorList>
    </citation>
    <scope>NUCLEOTIDE SEQUENCE [LARGE SCALE GENOMIC DNA]</scope>
    <source>
        <strain evidence="5">CBS 568.67</strain>
    </source>
</reference>
<dbReference type="OrthoDB" id="196393at2759"/>
<evidence type="ECO:0000256" key="2">
    <source>
        <dbReference type="ARBA" id="ARBA00039630"/>
    </source>
</evidence>
<feature type="region of interest" description="Disordered" evidence="3">
    <location>
        <begin position="1"/>
        <end position="21"/>
    </location>
</feature>
<evidence type="ECO:0000313" key="4">
    <source>
        <dbReference type="EMBL" id="KAF0699236.1"/>
    </source>
</evidence>
<gene>
    <name evidence="5" type="primary">Aste57867_10201</name>
    <name evidence="4" type="ORF">As57867_010162</name>
    <name evidence="5" type="ORF">ASTE57867_10201</name>
</gene>
<evidence type="ECO:0000256" key="1">
    <source>
        <dbReference type="ARBA" id="ARBA00011026"/>
    </source>
</evidence>
<keyword evidence="6" id="KW-1185">Reference proteome</keyword>
<evidence type="ECO:0000313" key="5">
    <source>
        <dbReference type="EMBL" id="VFT87077.1"/>
    </source>
</evidence>
<dbReference type="AlphaFoldDB" id="A0A485KQ93"/>
<comment type="similarity">
    <text evidence="1">Belongs to the FAM221 family.</text>
</comment>
<proteinExistence type="inferred from homology"/>
<sequence>MPQSEEYASHGWCDDAPPPADLRQGHELALLKLRLGRKLYLATHETSSASTKRKSVPLPTSARSRSSGGDNDERPVTRDISTVSAVAVALSTPKKKPSSEQGSRIPRFNATAVERRPSVDVVMPAALTIGDMNSSIQVRRTKSLSRPTKQSSQLPVSRRNGEPQATAPWSTDDQDNIQVQAFTTTTASAAETQNGMHTSLPPDDSRDNHSLTRQPSLLDKTPPLPIATSADDATVTAGMHGDVEQAPERATSLQPYTESTVSAAVAGPQVFATRKSFQKLVVKWTCSTCDRECIPVRDESRCLWYVTRPCHPPLMGQCSGHRLKEHPATAADPRVKGDKGKFKAFACTTARCPCRAFFYIVAEGAWVLRCRCKHKHINHDASAAPFRCKIPRCDCDGFDSPWVCNCAHPWADHVQSQVIKTFHPLVDPLDLGAELGQVARTDLLATPLVLS</sequence>
<accession>A0A485KQ93</accession>
<reference evidence="4" key="2">
    <citation type="submission" date="2019-06" db="EMBL/GenBank/DDBJ databases">
        <title>Genomics analysis of Aphanomyces spp. identifies a new class of oomycete effector associated with host adaptation.</title>
        <authorList>
            <person name="Gaulin E."/>
        </authorList>
    </citation>
    <scope>NUCLEOTIDE SEQUENCE</scope>
    <source>
        <strain evidence="4">CBS 578.67</strain>
    </source>
</reference>
<dbReference type="PANTHER" id="PTHR31214:SF2">
    <property type="entry name" value="PROTEIN FAM221A"/>
    <property type="match status" value="1"/>
</dbReference>
<name>A0A485KQ93_9STRA</name>